<dbReference type="Proteomes" id="UP000583800">
    <property type="component" value="Unassembled WGS sequence"/>
</dbReference>
<gene>
    <name evidence="2" type="ORF">FHU36_008580</name>
</gene>
<evidence type="ECO:0000313" key="2">
    <source>
        <dbReference type="EMBL" id="MBB6351997.1"/>
    </source>
</evidence>
<dbReference type="EMBL" id="JACHJB010000004">
    <property type="protein sequence ID" value="MBB6351997.1"/>
    <property type="molecule type" value="Genomic_DNA"/>
</dbReference>
<feature type="domain" description="SseB protein N-terminal" evidence="1">
    <location>
        <begin position="18"/>
        <end position="113"/>
    </location>
</feature>
<keyword evidence="3" id="KW-1185">Reference proteome</keyword>
<name>A0A7X0CBV4_9ACTN</name>
<dbReference type="Pfam" id="PF07179">
    <property type="entry name" value="SseB"/>
    <property type="match status" value="1"/>
</dbReference>
<proteinExistence type="predicted"/>
<dbReference type="AlphaFoldDB" id="A0A7X0CBV4"/>
<evidence type="ECO:0000313" key="3">
    <source>
        <dbReference type="Proteomes" id="UP000583800"/>
    </source>
</evidence>
<comment type="caution">
    <text evidence="2">The sequence shown here is derived from an EMBL/GenBank/DDBJ whole genome shotgun (WGS) entry which is preliminary data.</text>
</comment>
<accession>A0A7X0CBV4</accession>
<dbReference type="InterPro" id="IPR009839">
    <property type="entry name" value="SseB_N"/>
</dbReference>
<protein>
    <recommendedName>
        <fullName evidence="1">SseB protein N-terminal domain-containing protein</fullName>
    </recommendedName>
</protein>
<evidence type="ECO:0000259" key="1">
    <source>
        <dbReference type="Pfam" id="PF07179"/>
    </source>
</evidence>
<sequence>MHVATSFEQELGSAHARGDLATCLALLRTAALACPISDEAAAGETPVAWPTFSDAERTWLVAFTSPEAMGEVARHFRAVTLPELAAGWPDPRWGLAVNPGRPVCFYLEPGTVARLAVPTLLEDVVLEPDSGIPIMQKLLRPYDILELLSTAEPRVSGYCHHALDVAHLTTPAELVEALVRDEALTRDGTVNILRWPAVGLSLYRTPYGGTDEESMKAVAGWVIEEPPFVGMGLVPNVNETIREYKIDGILLPYGAEIVELGTDGRERLRAQFDADRGKWLVDEES</sequence>
<dbReference type="RefSeq" id="WP_185089658.1">
    <property type="nucleotide sequence ID" value="NZ_JACHJB010000004.1"/>
</dbReference>
<reference evidence="2 3" key="1">
    <citation type="submission" date="2020-08" db="EMBL/GenBank/DDBJ databases">
        <title>Sequencing the genomes of 1000 actinobacteria strains.</title>
        <authorList>
            <person name="Klenk H.-P."/>
        </authorList>
    </citation>
    <scope>NUCLEOTIDE SEQUENCE [LARGE SCALE GENOMIC DNA]</scope>
    <source>
        <strain evidence="2 3">DSM 45913</strain>
    </source>
</reference>
<organism evidence="2 3">
    <name type="scientific">Nonomuraea muscovyensis</name>
    <dbReference type="NCBI Taxonomy" id="1124761"/>
    <lineage>
        <taxon>Bacteria</taxon>
        <taxon>Bacillati</taxon>
        <taxon>Actinomycetota</taxon>
        <taxon>Actinomycetes</taxon>
        <taxon>Streptosporangiales</taxon>
        <taxon>Streptosporangiaceae</taxon>
        <taxon>Nonomuraea</taxon>
    </lineage>
</organism>